<accession>A0ACC0MB52</accession>
<comment type="caution">
    <text evidence="1">The sequence shown here is derived from an EMBL/GenBank/DDBJ whole genome shotgun (WGS) entry which is preliminary data.</text>
</comment>
<gene>
    <name evidence="1" type="ORF">RHMOL_Rhmol09G0083700</name>
</gene>
<sequence>MEVEISGSSSPISCEVLDINGNYARDDCKSRCKLEFKDDDDFFNTDVPIEEEGEQDVNSLDATSDINLVHSQIPNKAIPKLDMKFKTEEAAYEFYNIMLMRTK</sequence>
<reference evidence="1" key="1">
    <citation type="submission" date="2022-02" db="EMBL/GenBank/DDBJ databases">
        <title>Plant Genome Project.</title>
        <authorList>
            <person name="Zhang R.-G."/>
        </authorList>
    </citation>
    <scope>NUCLEOTIDE SEQUENCE</scope>
    <source>
        <strain evidence="1">AT1</strain>
    </source>
</reference>
<protein>
    <submittedName>
        <fullName evidence="1">Uncharacterized protein</fullName>
    </submittedName>
</protein>
<evidence type="ECO:0000313" key="2">
    <source>
        <dbReference type="Proteomes" id="UP001062846"/>
    </source>
</evidence>
<organism evidence="1 2">
    <name type="scientific">Rhododendron molle</name>
    <name type="common">Chinese azalea</name>
    <name type="synonym">Azalea mollis</name>
    <dbReference type="NCBI Taxonomy" id="49168"/>
    <lineage>
        <taxon>Eukaryota</taxon>
        <taxon>Viridiplantae</taxon>
        <taxon>Streptophyta</taxon>
        <taxon>Embryophyta</taxon>
        <taxon>Tracheophyta</taxon>
        <taxon>Spermatophyta</taxon>
        <taxon>Magnoliopsida</taxon>
        <taxon>eudicotyledons</taxon>
        <taxon>Gunneridae</taxon>
        <taxon>Pentapetalae</taxon>
        <taxon>asterids</taxon>
        <taxon>Ericales</taxon>
        <taxon>Ericaceae</taxon>
        <taxon>Ericoideae</taxon>
        <taxon>Rhodoreae</taxon>
        <taxon>Rhododendron</taxon>
    </lineage>
</organism>
<evidence type="ECO:0000313" key="1">
    <source>
        <dbReference type="EMBL" id="KAI8538195.1"/>
    </source>
</evidence>
<name>A0ACC0MB52_RHOML</name>
<proteinExistence type="predicted"/>
<keyword evidence="2" id="KW-1185">Reference proteome</keyword>
<dbReference type="Proteomes" id="UP001062846">
    <property type="component" value="Chromosome 9"/>
</dbReference>
<dbReference type="EMBL" id="CM046396">
    <property type="protein sequence ID" value="KAI8538195.1"/>
    <property type="molecule type" value="Genomic_DNA"/>
</dbReference>